<organism evidence="1 2">
    <name type="scientific">Listeria ivanovii subsp. londoniensis</name>
    <dbReference type="NCBI Taxonomy" id="202752"/>
    <lineage>
        <taxon>Bacteria</taxon>
        <taxon>Bacillati</taxon>
        <taxon>Bacillota</taxon>
        <taxon>Bacilli</taxon>
        <taxon>Bacillales</taxon>
        <taxon>Listeriaceae</taxon>
        <taxon>Listeria</taxon>
    </lineage>
</organism>
<proteinExistence type="predicted"/>
<evidence type="ECO:0000313" key="2">
    <source>
        <dbReference type="Proteomes" id="UP000633035"/>
    </source>
</evidence>
<dbReference type="EMBL" id="JAENOF010000008">
    <property type="protein sequence ID" value="MBK1961989.1"/>
    <property type="molecule type" value="Genomic_DNA"/>
</dbReference>
<sequence>MLKIDNKNTNLDYDELFLEKDQLKGTMYLEFKYHTAKKEFWNEDSYYIYLGDFEVFLATFEKSKADFCMFGENDFSFDELNRLIKNLKKIDLEKISNNFVKDICNEKPSLEKERFTLSLFHLVRKMGKWLEKAIALGVRVVVLGV</sequence>
<keyword evidence="2" id="KW-1185">Reference proteome</keyword>
<comment type="caution">
    <text evidence="1">The sequence shown here is derived from an EMBL/GenBank/DDBJ whole genome shotgun (WGS) entry which is preliminary data.</text>
</comment>
<reference evidence="1 2" key="1">
    <citation type="submission" date="2021-01" db="EMBL/GenBank/DDBJ databases">
        <title>Listeria ivanovii strains from Norway.</title>
        <authorList>
            <person name="Fagerlund A."/>
        </authorList>
    </citation>
    <scope>NUCLEOTIDE SEQUENCE [LARGE SCALE GENOMIC DNA]</scope>
    <source>
        <strain evidence="1 2">MF6989</strain>
    </source>
</reference>
<evidence type="ECO:0000313" key="1">
    <source>
        <dbReference type="EMBL" id="MBK1961989.1"/>
    </source>
</evidence>
<accession>A0ABS1G538</accession>
<protein>
    <submittedName>
        <fullName evidence="1">Uncharacterized protein</fullName>
    </submittedName>
</protein>
<dbReference type="Proteomes" id="UP000633035">
    <property type="component" value="Unassembled WGS sequence"/>
</dbReference>
<name>A0ABS1G538_LISIV</name>
<gene>
    <name evidence="1" type="ORF">JI642_07690</name>
</gene>